<dbReference type="AlphaFoldDB" id="A0ABD2L484"/>
<name>A0ABD2L484_9BILA</name>
<feature type="region of interest" description="Disordered" evidence="1">
    <location>
        <begin position="245"/>
        <end position="282"/>
    </location>
</feature>
<evidence type="ECO:0000313" key="3">
    <source>
        <dbReference type="EMBL" id="KAL3110040.1"/>
    </source>
</evidence>
<keyword evidence="4" id="KW-1185">Reference proteome</keyword>
<keyword evidence="2" id="KW-1133">Transmembrane helix</keyword>
<evidence type="ECO:0000256" key="1">
    <source>
        <dbReference type="SAM" id="MobiDB-lite"/>
    </source>
</evidence>
<keyword evidence="2" id="KW-0472">Membrane</keyword>
<feature type="region of interest" description="Disordered" evidence="1">
    <location>
        <begin position="221"/>
        <end position="240"/>
    </location>
</feature>
<organism evidence="3 4">
    <name type="scientific">Heterodera trifolii</name>
    <dbReference type="NCBI Taxonomy" id="157864"/>
    <lineage>
        <taxon>Eukaryota</taxon>
        <taxon>Metazoa</taxon>
        <taxon>Ecdysozoa</taxon>
        <taxon>Nematoda</taxon>
        <taxon>Chromadorea</taxon>
        <taxon>Rhabditida</taxon>
        <taxon>Tylenchina</taxon>
        <taxon>Tylenchomorpha</taxon>
        <taxon>Tylenchoidea</taxon>
        <taxon>Heteroderidae</taxon>
        <taxon>Heteroderinae</taxon>
        <taxon>Heterodera</taxon>
    </lineage>
</organism>
<feature type="compositionally biased region" description="Polar residues" evidence="1">
    <location>
        <begin position="227"/>
        <end position="237"/>
    </location>
</feature>
<protein>
    <submittedName>
        <fullName evidence="3">Uncharacterized protein</fullName>
    </submittedName>
</protein>
<accession>A0ABD2L484</accession>
<sequence>MSQFGPAFAANANNPYAHFKCCCATFNIKDHAQFCGVLSFALFLCLVLISMMLFGSLSLFYIFVGVVVYILLMKTLFGVVNKLSLLFYLFFEAIQIGFYLALMFYIIVPLLFLQIPRRSCYNASYNISGSIHYSEICDEHKNSSEDYVELLLFVSLLASIKLHFARVFAHFYRYLTWNEQCSVHRTQYINGRDIHITMDQPQFAASFSPHYGWDTHIVKGSDRRGQQNETNNPNQLPITELPPTYAQVIGQNAEQQQRDEQRTNGQGQMSTIGQQNDQQQRQ</sequence>
<proteinExistence type="predicted"/>
<feature type="compositionally biased region" description="Polar residues" evidence="1">
    <location>
        <begin position="263"/>
        <end position="282"/>
    </location>
</feature>
<feature type="transmembrane region" description="Helical" evidence="2">
    <location>
        <begin position="60"/>
        <end position="80"/>
    </location>
</feature>
<keyword evidence="2" id="KW-0812">Transmembrane</keyword>
<evidence type="ECO:0000256" key="2">
    <source>
        <dbReference type="SAM" id="Phobius"/>
    </source>
</evidence>
<gene>
    <name evidence="3" type="ORF">niasHT_015643</name>
</gene>
<feature type="transmembrane region" description="Helical" evidence="2">
    <location>
        <begin position="34"/>
        <end position="54"/>
    </location>
</feature>
<dbReference type="Proteomes" id="UP001620626">
    <property type="component" value="Unassembled WGS sequence"/>
</dbReference>
<dbReference type="EMBL" id="JBICBT010000549">
    <property type="protein sequence ID" value="KAL3110040.1"/>
    <property type="molecule type" value="Genomic_DNA"/>
</dbReference>
<comment type="caution">
    <text evidence="3">The sequence shown here is derived from an EMBL/GenBank/DDBJ whole genome shotgun (WGS) entry which is preliminary data.</text>
</comment>
<feature type="transmembrane region" description="Helical" evidence="2">
    <location>
        <begin position="87"/>
        <end position="108"/>
    </location>
</feature>
<evidence type="ECO:0000313" key="4">
    <source>
        <dbReference type="Proteomes" id="UP001620626"/>
    </source>
</evidence>
<reference evidence="3 4" key="1">
    <citation type="submission" date="2024-10" db="EMBL/GenBank/DDBJ databases">
        <authorList>
            <person name="Kim D."/>
        </authorList>
    </citation>
    <scope>NUCLEOTIDE SEQUENCE [LARGE SCALE GENOMIC DNA]</scope>
    <source>
        <strain evidence="3">BH-2024</strain>
    </source>
</reference>